<comment type="subcellular location">
    <subcellularLocation>
        <location evidence="1">Cell outer membrane</location>
    </subcellularLocation>
</comment>
<evidence type="ECO:0000313" key="8">
    <source>
        <dbReference type="EMBL" id="RPD84853.1"/>
    </source>
</evidence>
<evidence type="ECO:0000256" key="1">
    <source>
        <dbReference type="ARBA" id="ARBA00004442"/>
    </source>
</evidence>
<dbReference type="PROSITE" id="PS51123">
    <property type="entry name" value="OMPA_2"/>
    <property type="match status" value="1"/>
</dbReference>
<feature type="compositionally biased region" description="Polar residues" evidence="5">
    <location>
        <begin position="42"/>
        <end position="56"/>
    </location>
</feature>
<protein>
    <submittedName>
        <fullName evidence="8">OmpA family protein</fullName>
    </submittedName>
</protein>
<gene>
    <name evidence="8" type="ORF">EGK74_10435</name>
</gene>
<dbReference type="Gene3D" id="3.30.1330.60">
    <property type="entry name" value="OmpA-like domain"/>
    <property type="match status" value="1"/>
</dbReference>
<accession>A0A3N4NC23</accession>
<dbReference type="PROSITE" id="PS51257">
    <property type="entry name" value="PROKAR_LIPOPROTEIN"/>
    <property type="match status" value="1"/>
</dbReference>
<feature type="signal peptide" evidence="6">
    <location>
        <begin position="1"/>
        <end position="23"/>
    </location>
</feature>
<keyword evidence="6" id="KW-0732">Signal</keyword>
<dbReference type="PANTHER" id="PTHR30329:SF21">
    <property type="entry name" value="LIPOPROTEIN YIAD-RELATED"/>
    <property type="match status" value="1"/>
</dbReference>
<evidence type="ECO:0000256" key="6">
    <source>
        <dbReference type="SAM" id="SignalP"/>
    </source>
</evidence>
<evidence type="ECO:0000256" key="3">
    <source>
        <dbReference type="ARBA" id="ARBA00023237"/>
    </source>
</evidence>
<dbReference type="Proteomes" id="UP000272412">
    <property type="component" value="Unassembled WGS sequence"/>
</dbReference>
<dbReference type="InterPro" id="IPR006665">
    <property type="entry name" value="OmpA-like"/>
</dbReference>
<dbReference type="InterPro" id="IPR050330">
    <property type="entry name" value="Bact_OuterMem_StrucFunc"/>
</dbReference>
<feature type="region of interest" description="Disordered" evidence="5">
    <location>
        <begin position="199"/>
        <end position="229"/>
    </location>
</feature>
<dbReference type="CDD" id="cd07185">
    <property type="entry name" value="OmpA_C-like"/>
    <property type="match status" value="1"/>
</dbReference>
<dbReference type="PRINTS" id="PR01021">
    <property type="entry name" value="OMPADOMAIN"/>
</dbReference>
<dbReference type="EMBL" id="RPFL01000032">
    <property type="protein sequence ID" value="RPD84853.1"/>
    <property type="molecule type" value="Genomic_DNA"/>
</dbReference>
<reference evidence="8 9" key="1">
    <citation type="submission" date="2018-11" db="EMBL/GenBank/DDBJ databases">
        <title>Neisseria weixii sp. nov. isolated from the rectal contents of plateau pika (Ochotona cruzoniae).</title>
        <authorList>
            <person name="Zhang G."/>
        </authorList>
    </citation>
    <scope>NUCLEOTIDE SEQUENCE [LARGE SCALE GENOMIC DNA]</scope>
    <source>
        <strain evidence="8 9">10009</strain>
    </source>
</reference>
<evidence type="ECO:0000256" key="4">
    <source>
        <dbReference type="PROSITE-ProRule" id="PRU00473"/>
    </source>
</evidence>
<dbReference type="InterPro" id="IPR006664">
    <property type="entry name" value="OMP_bac"/>
</dbReference>
<dbReference type="InterPro" id="IPR036737">
    <property type="entry name" value="OmpA-like_sf"/>
</dbReference>
<comment type="caution">
    <text evidence="8">The sequence shown here is derived from an EMBL/GenBank/DDBJ whole genome shotgun (WGS) entry which is preliminary data.</text>
</comment>
<evidence type="ECO:0000259" key="7">
    <source>
        <dbReference type="PROSITE" id="PS51123"/>
    </source>
</evidence>
<proteinExistence type="predicted"/>
<evidence type="ECO:0000313" key="9">
    <source>
        <dbReference type="Proteomes" id="UP000272412"/>
    </source>
</evidence>
<organism evidence="8 9">
    <name type="scientific">Neisseria weixii</name>
    <dbReference type="NCBI Taxonomy" id="1853276"/>
    <lineage>
        <taxon>Bacteria</taxon>
        <taxon>Pseudomonadati</taxon>
        <taxon>Pseudomonadota</taxon>
        <taxon>Betaproteobacteria</taxon>
        <taxon>Neisseriales</taxon>
        <taxon>Neisseriaceae</taxon>
        <taxon>Neisseria</taxon>
    </lineage>
</organism>
<dbReference type="PANTHER" id="PTHR30329">
    <property type="entry name" value="STATOR ELEMENT OF FLAGELLAR MOTOR COMPLEX"/>
    <property type="match status" value="1"/>
</dbReference>
<dbReference type="SUPFAM" id="SSF103088">
    <property type="entry name" value="OmpA-like"/>
    <property type="match status" value="1"/>
</dbReference>
<keyword evidence="3" id="KW-0998">Cell outer membrane</keyword>
<evidence type="ECO:0000256" key="2">
    <source>
        <dbReference type="ARBA" id="ARBA00023136"/>
    </source>
</evidence>
<feature type="chain" id="PRO_5017992144" evidence="6">
    <location>
        <begin position="24"/>
        <end position="242"/>
    </location>
</feature>
<dbReference type="AlphaFoldDB" id="A0A3N4NC23"/>
<sequence length="242" mass="25093">MTPKTLFPIFALTLLAACGQQQSAEQPAPPHNGQIVEAQAQVQTDSEAAGLSSETHTPAEIRAAENAPPPQKLTAVRSSLTSGSAGAAAASGALGGTGSQLTGNITGLTAKETAQGLELDMSSDVLFDFDKAELKSEAVPVLEKAAEIIRNKGKGAVAVTGHTDSKGDDAYNQKLSLERAETVKKWFVEKGLANEFTVAGKGETDPVAENENSDGSDNPEGRAKNRRVGILVKTQEKIGAAK</sequence>
<dbReference type="Pfam" id="PF00691">
    <property type="entry name" value="OmpA"/>
    <property type="match status" value="1"/>
</dbReference>
<evidence type="ECO:0000256" key="5">
    <source>
        <dbReference type="SAM" id="MobiDB-lite"/>
    </source>
</evidence>
<feature type="domain" description="OmpA-like" evidence="7">
    <location>
        <begin position="114"/>
        <end position="236"/>
    </location>
</feature>
<keyword evidence="2 4" id="KW-0472">Membrane</keyword>
<name>A0A3N4NC23_9NEIS</name>
<feature type="region of interest" description="Disordered" evidence="5">
    <location>
        <begin position="42"/>
        <end position="79"/>
    </location>
</feature>
<dbReference type="GO" id="GO:0009279">
    <property type="term" value="C:cell outer membrane"/>
    <property type="evidence" value="ECO:0007669"/>
    <property type="project" value="UniProtKB-SubCell"/>
</dbReference>
<keyword evidence="9" id="KW-1185">Reference proteome</keyword>
<dbReference type="OrthoDB" id="9809164at2"/>